<dbReference type="Gene3D" id="2.40.40.10">
    <property type="entry name" value="RlpA-like domain"/>
    <property type="match status" value="1"/>
</dbReference>
<dbReference type="SUPFAM" id="SSF50685">
    <property type="entry name" value="Barwin-like endoglucanases"/>
    <property type="match status" value="1"/>
</dbReference>
<name>A0AAE1KCB6_9FABA</name>
<dbReference type="InterPro" id="IPR009009">
    <property type="entry name" value="RlpA-like_DPBB"/>
</dbReference>
<feature type="chain" id="PRO_5041941335" description="Expansin-B2" evidence="4">
    <location>
        <begin position="21"/>
        <end position="266"/>
    </location>
</feature>
<keyword evidence="4" id="KW-0732">Signal</keyword>
<gene>
    <name evidence="7" type="ORF">QN277_022919</name>
</gene>
<accession>A0AAE1KCB6</accession>
<dbReference type="Pfam" id="PF01357">
    <property type="entry name" value="Expansin_C"/>
    <property type="match status" value="1"/>
</dbReference>
<dbReference type="InterPro" id="IPR005795">
    <property type="entry name" value="LolPI"/>
</dbReference>
<evidence type="ECO:0000259" key="6">
    <source>
        <dbReference type="PROSITE" id="PS50843"/>
    </source>
</evidence>
<evidence type="ECO:0000256" key="2">
    <source>
        <dbReference type="ARBA" id="ARBA00022525"/>
    </source>
</evidence>
<evidence type="ECO:0000313" key="7">
    <source>
        <dbReference type="EMBL" id="KAK4269810.1"/>
    </source>
</evidence>
<dbReference type="InterPro" id="IPR007112">
    <property type="entry name" value="Expansin/allergen_DPBB_dom"/>
</dbReference>
<reference evidence="7" key="1">
    <citation type="submission" date="2023-10" db="EMBL/GenBank/DDBJ databases">
        <title>Chromosome-level genome of the transformable northern wattle, Acacia crassicarpa.</title>
        <authorList>
            <person name="Massaro I."/>
            <person name="Sinha N.R."/>
            <person name="Poethig S."/>
            <person name="Leichty A.R."/>
        </authorList>
    </citation>
    <scope>NUCLEOTIDE SEQUENCE</scope>
    <source>
        <strain evidence="7">Acra3RX</strain>
        <tissue evidence="7">Leaf</tissue>
    </source>
</reference>
<feature type="domain" description="Expansin-like CBD" evidence="6">
    <location>
        <begin position="180"/>
        <end position="262"/>
    </location>
</feature>
<dbReference type="GO" id="GO:0005576">
    <property type="term" value="C:extracellular region"/>
    <property type="evidence" value="ECO:0007669"/>
    <property type="project" value="UniProtKB-SubCell"/>
</dbReference>
<evidence type="ECO:0000256" key="1">
    <source>
        <dbReference type="ARBA" id="ARBA00004613"/>
    </source>
</evidence>
<comment type="similarity">
    <text evidence="3">Belongs to the expansin family.</text>
</comment>
<dbReference type="AlphaFoldDB" id="A0AAE1KCB6"/>
<evidence type="ECO:0000256" key="3">
    <source>
        <dbReference type="RuleBase" id="RU003460"/>
    </source>
</evidence>
<protein>
    <recommendedName>
        <fullName evidence="9">Expansin-B2</fullName>
    </recommendedName>
</protein>
<evidence type="ECO:0000313" key="8">
    <source>
        <dbReference type="Proteomes" id="UP001293593"/>
    </source>
</evidence>
<comment type="subcellular location">
    <subcellularLocation>
        <location evidence="1">Secreted</location>
    </subcellularLocation>
</comment>
<dbReference type="InterPro" id="IPR036908">
    <property type="entry name" value="RlpA-like_sf"/>
</dbReference>
<dbReference type="InterPro" id="IPR036749">
    <property type="entry name" value="Expansin_CBD_sf"/>
</dbReference>
<dbReference type="CDD" id="cd22275">
    <property type="entry name" value="DPBB_EXPB_N"/>
    <property type="match status" value="1"/>
</dbReference>
<dbReference type="InterPro" id="IPR007118">
    <property type="entry name" value="Expan_Lol_pI"/>
</dbReference>
<dbReference type="PANTHER" id="PTHR31692">
    <property type="entry name" value="EXPANSIN-B3"/>
    <property type="match status" value="1"/>
</dbReference>
<evidence type="ECO:0000259" key="5">
    <source>
        <dbReference type="PROSITE" id="PS50842"/>
    </source>
</evidence>
<dbReference type="Gene3D" id="2.60.40.760">
    <property type="entry name" value="Expansin, cellulose-binding-like domain"/>
    <property type="match status" value="1"/>
</dbReference>
<comment type="caution">
    <text evidence="7">The sequence shown here is derived from an EMBL/GenBank/DDBJ whole genome shotgun (WGS) entry which is preliminary data.</text>
</comment>
<proteinExistence type="inferred from homology"/>
<dbReference type="EMBL" id="JAWXYG010000006">
    <property type="protein sequence ID" value="KAK4269810.1"/>
    <property type="molecule type" value="Genomic_DNA"/>
</dbReference>
<dbReference type="PANTHER" id="PTHR31692:SF56">
    <property type="entry name" value="EXPANSIN-B2-RELATED"/>
    <property type="match status" value="1"/>
</dbReference>
<dbReference type="InterPro" id="IPR007117">
    <property type="entry name" value="Expansin_CBD"/>
</dbReference>
<organism evidence="7 8">
    <name type="scientific">Acacia crassicarpa</name>
    <name type="common">northern wattle</name>
    <dbReference type="NCBI Taxonomy" id="499986"/>
    <lineage>
        <taxon>Eukaryota</taxon>
        <taxon>Viridiplantae</taxon>
        <taxon>Streptophyta</taxon>
        <taxon>Embryophyta</taxon>
        <taxon>Tracheophyta</taxon>
        <taxon>Spermatophyta</taxon>
        <taxon>Magnoliopsida</taxon>
        <taxon>eudicotyledons</taxon>
        <taxon>Gunneridae</taxon>
        <taxon>Pentapetalae</taxon>
        <taxon>rosids</taxon>
        <taxon>fabids</taxon>
        <taxon>Fabales</taxon>
        <taxon>Fabaceae</taxon>
        <taxon>Caesalpinioideae</taxon>
        <taxon>mimosoid clade</taxon>
        <taxon>Acacieae</taxon>
        <taxon>Acacia</taxon>
    </lineage>
</organism>
<dbReference type="SUPFAM" id="SSF49590">
    <property type="entry name" value="PHL pollen allergen"/>
    <property type="match status" value="1"/>
</dbReference>
<sequence length="266" mass="28423">MAPFILGGFFLLFLIIASLSSSLFNPRIFLNSLYPTDSEWSSADATWYGSPEGAGSDGGACGYGSDVEKTPFSSMIAAGGPPIYNSGYGCGSCYQVMCTSNPACSGSPVSIVITDECVGCGSTQRFHFDLSGTAFGAMAISGQADLLRNVGKLEIQYKRIQCNYGGKPIAFKVDAGSNPYYFAVLIEYENGDGDLSIVELKQANSEQWQAMQLNSGATWKLNAAIPLQAPFSIRLTTFESKKTLEAINVIQAGWSPGQIYQSSVNF</sequence>
<dbReference type="PRINTS" id="PR01225">
    <property type="entry name" value="EXPANSNFAMLY"/>
</dbReference>
<evidence type="ECO:0000256" key="4">
    <source>
        <dbReference type="SAM" id="SignalP"/>
    </source>
</evidence>
<dbReference type="PRINTS" id="PR00829">
    <property type="entry name" value="LOLP1ALLERGN"/>
</dbReference>
<feature type="signal peptide" evidence="4">
    <location>
        <begin position="1"/>
        <end position="20"/>
    </location>
</feature>
<feature type="domain" description="Expansin-like EG45" evidence="5">
    <location>
        <begin position="58"/>
        <end position="167"/>
    </location>
</feature>
<dbReference type="PROSITE" id="PS50842">
    <property type="entry name" value="EXPANSIN_EG45"/>
    <property type="match status" value="1"/>
</dbReference>
<evidence type="ECO:0008006" key="9">
    <source>
        <dbReference type="Google" id="ProtNLM"/>
    </source>
</evidence>
<keyword evidence="2" id="KW-0964">Secreted</keyword>
<dbReference type="PROSITE" id="PS50843">
    <property type="entry name" value="EXPANSIN_CBD"/>
    <property type="match status" value="1"/>
</dbReference>
<dbReference type="GO" id="GO:0009653">
    <property type="term" value="P:anatomical structure morphogenesis"/>
    <property type="evidence" value="ECO:0007669"/>
    <property type="project" value="UniProtKB-ARBA"/>
</dbReference>
<dbReference type="Pfam" id="PF03330">
    <property type="entry name" value="DPBB_1"/>
    <property type="match status" value="1"/>
</dbReference>
<dbReference type="Proteomes" id="UP001293593">
    <property type="component" value="Unassembled WGS sequence"/>
</dbReference>
<keyword evidence="8" id="KW-1185">Reference proteome</keyword>